<dbReference type="AlphaFoldDB" id="A0AAW0K4I9"/>
<gene>
    <name evidence="1" type="primary">FTSH12_1</name>
    <name evidence="1" type="ORF">CFP56_025182</name>
</gene>
<keyword evidence="2" id="KW-1185">Reference proteome</keyword>
<protein>
    <submittedName>
        <fullName evidence="1">Atp-dependent zinc metalloprotease ftsh 12</fullName>
    </submittedName>
</protein>
<keyword evidence="1" id="KW-0482">Metalloprotease</keyword>
<keyword evidence="1" id="KW-0645">Protease</keyword>
<accession>A0AAW0K4I9</accession>
<evidence type="ECO:0000313" key="1">
    <source>
        <dbReference type="EMBL" id="KAK7833844.1"/>
    </source>
</evidence>
<dbReference type="EMBL" id="PKMF04000397">
    <property type="protein sequence ID" value="KAK7833844.1"/>
    <property type="molecule type" value="Genomic_DNA"/>
</dbReference>
<dbReference type="Proteomes" id="UP000237347">
    <property type="component" value="Unassembled WGS sequence"/>
</dbReference>
<name>A0AAW0K4I9_QUESU</name>
<dbReference type="GO" id="GO:0008237">
    <property type="term" value="F:metallopeptidase activity"/>
    <property type="evidence" value="ECO:0007669"/>
    <property type="project" value="UniProtKB-KW"/>
</dbReference>
<proteinExistence type="predicted"/>
<keyword evidence="1" id="KW-0378">Hydrolase</keyword>
<comment type="caution">
    <text evidence="1">The sequence shown here is derived from an EMBL/GenBank/DDBJ whole genome shotgun (WGS) entry which is preliminary data.</text>
</comment>
<organism evidence="1 2">
    <name type="scientific">Quercus suber</name>
    <name type="common">Cork oak</name>
    <dbReference type="NCBI Taxonomy" id="58331"/>
    <lineage>
        <taxon>Eukaryota</taxon>
        <taxon>Viridiplantae</taxon>
        <taxon>Streptophyta</taxon>
        <taxon>Embryophyta</taxon>
        <taxon>Tracheophyta</taxon>
        <taxon>Spermatophyta</taxon>
        <taxon>Magnoliopsida</taxon>
        <taxon>eudicotyledons</taxon>
        <taxon>Gunneridae</taxon>
        <taxon>Pentapetalae</taxon>
        <taxon>rosids</taxon>
        <taxon>fabids</taxon>
        <taxon>Fagales</taxon>
        <taxon>Fagaceae</taxon>
        <taxon>Quercus</taxon>
    </lineage>
</organism>
<sequence>MAKDSSIKTHQWSLQSHTNQIHFYFLQLHSHITLKLSFKNPRSKNSHHRPNFHVLASANPNGSNGFSWLSLTRSVRLSSEWLWSKLGKSRKRKLGRAKEGVNKGRGELEQCRTKLVPEFASWNRWKCWKVILDFETLLF</sequence>
<reference evidence="1 2" key="1">
    <citation type="journal article" date="2018" name="Sci. Data">
        <title>The draft genome sequence of cork oak.</title>
        <authorList>
            <person name="Ramos A.M."/>
            <person name="Usie A."/>
            <person name="Barbosa P."/>
            <person name="Barros P.M."/>
            <person name="Capote T."/>
            <person name="Chaves I."/>
            <person name="Simoes F."/>
            <person name="Abreu I."/>
            <person name="Carrasquinho I."/>
            <person name="Faro C."/>
            <person name="Guimaraes J.B."/>
            <person name="Mendonca D."/>
            <person name="Nobrega F."/>
            <person name="Rodrigues L."/>
            <person name="Saibo N.J.M."/>
            <person name="Varela M.C."/>
            <person name="Egas C."/>
            <person name="Matos J."/>
            <person name="Miguel C.M."/>
            <person name="Oliveira M.M."/>
            <person name="Ricardo C.P."/>
            <person name="Goncalves S."/>
        </authorList>
    </citation>
    <scope>NUCLEOTIDE SEQUENCE [LARGE SCALE GENOMIC DNA]</scope>
    <source>
        <strain evidence="2">cv. HL8</strain>
    </source>
</reference>
<evidence type="ECO:0000313" key="2">
    <source>
        <dbReference type="Proteomes" id="UP000237347"/>
    </source>
</evidence>